<organism evidence="3 4">
    <name type="scientific">Mycena rosella</name>
    <name type="common">Pink bonnet</name>
    <name type="synonym">Agaricus rosellus</name>
    <dbReference type="NCBI Taxonomy" id="1033263"/>
    <lineage>
        <taxon>Eukaryota</taxon>
        <taxon>Fungi</taxon>
        <taxon>Dikarya</taxon>
        <taxon>Basidiomycota</taxon>
        <taxon>Agaricomycotina</taxon>
        <taxon>Agaricomycetes</taxon>
        <taxon>Agaricomycetidae</taxon>
        <taxon>Agaricales</taxon>
        <taxon>Marasmiineae</taxon>
        <taxon>Mycenaceae</taxon>
        <taxon>Mycena</taxon>
    </lineage>
</organism>
<feature type="compositionally biased region" description="Polar residues" evidence="2">
    <location>
        <begin position="1"/>
        <end position="16"/>
    </location>
</feature>
<protein>
    <recommendedName>
        <fullName evidence="5">F-box domain-containing protein</fullName>
    </recommendedName>
</protein>
<dbReference type="Proteomes" id="UP001221757">
    <property type="component" value="Unassembled WGS sequence"/>
</dbReference>
<feature type="region of interest" description="Disordered" evidence="2">
    <location>
        <begin position="1"/>
        <end position="24"/>
    </location>
</feature>
<feature type="non-terminal residue" evidence="3">
    <location>
        <position position="165"/>
    </location>
</feature>
<evidence type="ECO:0000256" key="2">
    <source>
        <dbReference type="SAM" id="MobiDB-lite"/>
    </source>
</evidence>
<name>A0AAD7DI62_MYCRO</name>
<comment type="caution">
    <text evidence="3">The sequence shown here is derived from an EMBL/GenBank/DDBJ whole genome shotgun (WGS) entry which is preliminary data.</text>
</comment>
<accession>A0AAD7DI62</accession>
<reference evidence="3" key="1">
    <citation type="submission" date="2023-03" db="EMBL/GenBank/DDBJ databases">
        <title>Massive genome expansion in bonnet fungi (Mycena s.s.) driven by repeated elements and novel gene families across ecological guilds.</title>
        <authorList>
            <consortium name="Lawrence Berkeley National Laboratory"/>
            <person name="Harder C.B."/>
            <person name="Miyauchi S."/>
            <person name="Viragh M."/>
            <person name="Kuo A."/>
            <person name="Thoen E."/>
            <person name="Andreopoulos B."/>
            <person name="Lu D."/>
            <person name="Skrede I."/>
            <person name="Drula E."/>
            <person name="Henrissat B."/>
            <person name="Morin E."/>
            <person name="Kohler A."/>
            <person name="Barry K."/>
            <person name="LaButti K."/>
            <person name="Morin E."/>
            <person name="Salamov A."/>
            <person name="Lipzen A."/>
            <person name="Mereny Z."/>
            <person name="Hegedus B."/>
            <person name="Baldrian P."/>
            <person name="Stursova M."/>
            <person name="Weitz H."/>
            <person name="Taylor A."/>
            <person name="Grigoriev I.V."/>
            <person name="Nagy L.G."/>
            <person name="Martin F."/>
            <person name="Kauserud H."/>
        </authorList>
    </citation>
    <scope>NUCLEOTIDE SEQUENCE</scope>
    <source>
        <strain evidence="3">CBHHK067</strain>
    </source>
</reference>
<sequence>MSSQCPTCDSRSSASAATEKPRDADVQVATGTLALHQKLLITNVAPEGAELTFVQSVASKAGRHLTYLDGEIARLRDQLNELEEERALLSGYRAQNLGILSPLRRMPPEVLGEIFSWTLPTASDEPDEAGFDLSQSPWLLTHISSRWRTAALSTPSLWALVSIHY</sequence>
<gene>
    <name evidence="3" type="ORF">B0H17DRAFT_934548</name>
</gene>
<dbReference type="AlphaFoldDB" id="A0AAD7DI62"/>
<proteinExistence type="predicted"/>
<dbReference type="EMBL" id="JARKIE010000055">
    <property type="protein sequence ID" value="KAJ7691932.1"/>
    <property type="molecule type" value="Genomic_DNA"/>
</dbReference>
<feature type="coiled-coil region" evidence="1">
    <location>
        <begin position="65"/>
        <end position="95"/>
    </location>
</feature>
<evidence type="ECO:0008006" key="5">
    <source>
        <dbReference type="Google" id="ProtNLM"/>
    </source>
</evidence>
<evidence type="ECO:0000313" key="4">
    <source>
        <dbReference type="Proteomes" id="UP001221757"/>
    </source>
</evidence>
<evidence type="ECO:0000313" key="3">
    <source>
        <dbReference type="EMBL" id="KAJ7691932.1"/>
    </source>
</evidence>
<keyword evidence="1" id="KW-0175">Coiled coil</keyword>
<keyword evidence="4" id="KW-1185">Reference proteome</keyword>
<evidence type="ECO:0000256" key="1">
    <source>
        <dbReference type="SAM" id="Coils"/>
    </source>
</evidence>